<feature type="region of interest" description="Disordered" evidence="1">
    <location>
        <begin position="1"/>
        <end position="21"/>
    </location>
</feature>
<reference evidence="2" key="1">
    <citation type="journal article" date="2019" name="Sci. Rep.">
        <title>Draft genome of Tanacetum cinerariifolium, the natural source of mosquito coil.</title>
        <authorList>
            <person name="Yamashiro T."/>
            <person name="Shiraishi A."/>
            <person name="Satake H."/>
            <person name="Nakayama K."/>
        </authorList>
    </citation>
    <scope>NUCLEOTIDE SEQUENCE</scope>
</reference>
<comment type="caution">
    <text evidence="2">The sequence shown here is derived from an EMBL/GenBank/DDBJ whole genome shotgun (WGS) entry which is preliminary data.</text>
</comment>
<sequence length="77" mass="8739">MFSQEINELEEPMKDQHLPADALPTSLSLAYIADFDLEEDEEDPKEDPTDYPTDGGNNNDNDSSDDDVEMDKENEED</sequence>
<protein>
    <submittedName>
        <fullName evidence="2">Uncharacterized protein</fullName>
    </submittedName>
</protein>
<feature type="compositionally biased region" description="Acidic residues" evidence="1">
    <location>
        <begin position="35"/>
        <end position="45"/>
    </location>
</feature>
<evidence type="ECO:0000256" key="1">
    <source>
        <dbReference type="SAM" id="MobiDB-lite"/>
    </source>
</evidence>
<gene>
    <name evidence="2" type="ORF">Tci_117174</name>
</gene>
<feature type="compositionally biased region" description="Acidic residues" evidence="1">
    <location>
        <begin position="62"/>
        <end position="77"/>
    </location>
</feature>
<feature type="compositionally biased region" description="Low complexity" evidence="1">
    <location>
        <begin position="50"/>
        <end position="61"/>
    </location>
</feature>
<accession>A0A699GV28</accession>
<name>A0A699GV28_TANCI</name>
<evidence type="ECO:0000313" key="2">
    <source>
        <dbReference type="EMBL" id="GEV45197.1"/>
    </source>
</evidence>
<organism evidence="2">
    <name type="scientific">Tanacetum cinerariifolium</name>
    <name type="common">Dalmatian daisy</name>
    <name type="synonym">Chrysanthemum cinerariifolium</name>
    <dbReference type="NCBI Taxonomy" id="118510"/>
    <lineage>
        <taxon>Eukaryota</taxon>
        <taxon>Viridiplantae</taxon>
        <taxon>Streptophyta</taxon>
        <taxon>Embryophyta</taxon>
        <taxon>Tracheophyta</taxon>
        <taxon>Spermatophyta</taxon>
        <taxon>Magnoliopsida</taxon>
        <taxon>eudicotyledons</taxon>
        <taxon>Gunneridae</taxon>
        <taxon>Pentapetalae</taxon>
        <taxon>asterids</taxon>
        <taxon>campanulids</taxon>
        <taxon>Asterales</taxon>
        <taxon>Asteraceae</taxon>
        <taxon>Asteroideae</taxon>
        <taxon>Anthemideae</taxon>
        <taxon>Anthemidinae</taxon>
        <taxon>Tanacetum</taxon>
    </lineage>
</organism>
<dbReference type="AlphaFoldDB" id="A0A699GV28"/>
<proteinExistence type="predicted"/>
<feature type="region of interest" description="Disordered" evidence="1">
    <location>
        <begin position="33"/>
        <end position="77"/>
    </location>
</feature>
<dbReference type="EMBL" id="BKCJ010023924">
    <property type="protein sequence ID" value="GEV45197.1"/>
    <property type="molecule type" value="Genomic_DNA"/>
</dbReference>